<evidence type="ECO:0000313" key="3">
    <source>
        <dbReference type="Proteomes" id="UP001158576"/>
    </source>
</evidence>
<gene>
    <name evidence="2" type="ORF">OKIOD_LOCUS5547</name>
</gene>
<feature type="transmembrane region" description="Helical" evidence="1">
    <location>
        <begin position="432"/>
        <end position="451"/>
    </location>
</feature>
<accession>A0ABN7SH83</accession>
<evidence type="ECO:0000256" key="1">
    <source>
        <dbReference type="SAM" id="Phobius"/>
    </source>
</evidence>
<sequence>MRRTQKATPKEQLEAQSARLNGVKCLAPLDKWLDTIIMGTFNLPVNMMGNAWRSFTKCSWQLKIRKRVLTKIESGCNYFEENVKSAKQNEKEEVIRRTAEKRRRQAKRNRALLDKSQNRQLSKEIFRAKSCPIHEDEINSGRSTPNGIYAGSVGSDNVFRSAEEQAAWYKRPKWARWNPEEPEDINEDQFYTALSPQPSIAGGSAVVPVKGATFFHTCLDNYEAPIQVFFVEDDLTLVTFKIALILNQAVFHIVFVRKCPVLADYLLKKTIGQTYLSEDQFDFSVILPNKDLEHFNILEAILFLDSPLVMNSAVRSFILFTCRLLNRPLKSTAFIAIAFQLFLALASPIFGLPHPLGSTIAKVVVVLLAPVVLLSGSSFKKACKSRLDAFKQTFVNSYNTDEIAYPDFDPTHAHQQIETISNAKLTFKSCDFAYGAGTFLFIPVSAALDFLPAAADYSYIPVVLGSSLILLKFCDICRLCSTG</sequence>
<keyword evidence="3" id="KW-1185">Reference proteome</keyword>
<dbReference type="EMBL" id="OU015569">
    <property type="protein sequence ID" value="CAG5095013.1"/>
    <property type="molecule type" value="Genomic_DNA"/>
</dbReference>
<name>A0ABN7SH83_OIKDI</name>
<keyword evidence="1" id="KW-0812">Transmembrane</keyword>
<evidence type="ECO:0000313" key="2">
    <source>
        <dbReference type="EMBL" id="CAG5095013.1"/>
    </source>
</evidence>
<proteinExistence type="predicted"/>
<dbReference type="Proteomes" id="UP001158576">
    <property type="component" value="Chromosome XSR"/>
</dbReference>
<feature type="transmembrane region" description="Helical" evidence="1">
    <location>
        <begin position="356"/>
        <end position="376"/>
    </location>
</feature>
<keyword evidence="1" id="KW-1133">Transmembrane helix</keyword>
<keyword evidence="1" id="KW-0472">Membrane</keyword>
<feature type="transmembrane region" description="Helical" evidence="1">
    <location>
        <begin position="333"/>
        <end position="350"/>
    </location>
</feature>
<reference evidence="2 3" key="1">
    <citation type="submission" date="2021-04" db="EMBL/GenBank/DDBJ databases">
        <authorList>
            <person name="Bliznina A."/>
        </authorList>
    </citation>
    <scope>NUCLEOTIDE SEQUENCE [LARGE SCALE GENOMIC DNA]</scope>
</reference>
<protein>
    <submittedName>
        <fullName evidence="2">Oidioi.mRNA.OKI2018_I69.XSR.g13989.t1.cds</fullName>
    </submittedName>
</protein>
<organism evidence="2 3">
    <name type="scientific">Oikopleura dioica</name>
    <name type="common">Tunicate</name>
    <dbReference type="NCBI Taxonomy" id="34765"/>
    <lineage>
        <taxon>Eukaryota</taxon>
        <taxon>Metazoa</taxon>
        <taxon>Chordata</taxon>
        <taxon>Tunicata</taxon>
        <taxon>Appendicularia</taxon>
        <taxon>Copelata</taxon>
        <taxon>Oikopleuridae</taxon>
        <taxon>Oikopleura</taxon>
    </lineage>
</organism>